<sequence>MTLGKKRRSHIFFLLVAIALAFVTGCGDSSSNGSTRGTVPLVIISDIHFTPFYDPGLFDDLVNSPVEQWASIFQTSSITEPLLWGNESNYPLLTRALDSALMEIGSSPVLLFPGDILAHKFPEKFFDLYGKEDEEALRSFVYKTVVFFASQVRERFGDLPVIFTLGNNDSYAGDYKIVPGGKFLADTAEEFYSTLLLGGADSEDFFKTYPAGGYYVADPPGSKALFVCLNSILFSRHRIENNADEGDDIALKQLDWLELTLAEAGSAGKKVWLITHIPPGVDIFGTVSTYMDKSGYISNADSFWKEEYHELFLEICKRYEHVIEVVFSAHTHMDEYKLLLENDSIAYKATITVPSVSPIFGNDPAFRVVTMDRENWELLDYRSVACHLGSASPEFSNYYVFSEAYITEMPLELSLTSLFPKLATDVLSQQNYRGFYYSGHNAANNIDDTNWPAYWCGIGKMVKDEYIECVNSYRSGGASTPIIFDNSY</sequence>
<dbReference type="PANTHER" id="PTHR10340">
    <property type="entry name" value="SPHINGOMYELIN PHOSPHODIESTERASE"/>
    <property type="match status" value="1"/>
</dbReference>
<dbReference type="InterPro" id="IPR004843">
    <property type="entry name" value="Calcineurin-like_PHP"/>
</dbReference>
<gene>
    <name evidence="4" type="ORF">H8E19_10860</name>
</gene>
<proteinExistence type="predicted"/>
<protein>
    <submittedName>
        <fullName evidence="4">Metallophosphoesterase</fullName>
    </submittedName>
</protein>
<dbReference type="GO" id="GO:0016787">
    <property type="term" value="F:hydrolase activity"/>
    <property type="evidence" value="ECO:0007669"/>
    <property type="project" value="UniProtKB-KW"/>
</dbReference>
<dbReference type="Pfam" id="PF00149">
    <property type="entry name" value="Metallophos"/>
    <property type="match status" value="1"/>
</dbReference>
<name>A0A8J6T8U6_9DELT</name>
<dbReference type="PROSITE" id="PS51257">
    <property type="entry name" value="PROKAR_LIPOPROTEIN"/>
    <property type="match status" value="1"/>
</dbReference>
<dbReference type="Proteomes" id="UP000650524">
    <property type="component" value="Unassembled WGS sequence"/>
</dbReference>
<feature type="domain" description="Calcineurin-like phosphoesterase" evidence="3">
    <location>
        <begin position="40"/>
        <end position="333"/>
    </location>
</feature>
<dbReference type="SUPFAM" id="SSF56300">
    <property type="entry name" value="Metallo-dependent phosphatases"/>
    <property type="match status" value="1"/>
</dbReference>
<dbReference type="PANTHER" id="PTHR10340:SF57">
    <property type="entry name" value="METALLOPHOS DOMAIN-CONTAINING PROTEIN"/>
    <property type="match status" value="1"/>
</dbReference>
<keyword evidence="1" id="KW-0378">Hydrolase</keyword>
<keyword evidence="2" id="KW-0325">Glycoprotein</keyword>
<evidence type="ECO:0000256" key="2">
    <source>
        <dbReference type="ARBA" id="ARBA00023180"/>
    </source>
</evidence>
<dbReference type="AlphaFoldDB" id="A0A8J6T8U6"/>
<evidence type="ECO:0000256" key="1">
    <source>
        <dbReference type="ARBA" id="ARBA00022801"/>
    </source>
</evidence>
<dbReference type="Gene3D" id="3.60.21.10">
    <property type="match status" value="1"/>
</dbReference>
<dbReference type="InterPro" id="IPR029052">
    <property type="entry name" value="Metallo-depent_PP-like"/>
</dbReference>
<evidence type="ECO:0000259" key="3">
    <source>
        <dbReference type="Pfam" id="PF00149"/>
    </source>
</evidence>
<reference evidence="4 5" key="1">
    <citation type="submission" date="2020-08" db="EMBL/GenBank/DDBJ databases">
        <title>Bridging the membrane lipid divide: bacteria of the FCB group superphylum have the potential to synthesize archaeal ether lipids.</title>
        <authorList>
            <person name="Villanueva L."/>
            <person name="Von Meijenfeldt F.A.B."/>
            <person name="Westbye A.B."/>
            <person name="Yadav S."/>
            <person name="Hopmans E.C."/>
            <person name="Dutilh B.E."/>
            <person name="Sinninghe Damste J.S."/>
        </authorList>
    </citation>
    <scope>NUCLEOTIDE SEQUENCE [LARGE SCALE GENOMIC DNA]</scope>
    <source>
        <strain evidence="4">NIOZ-UU27</strain>
    </source>
</reference>
<accession>A0A8J6T8U6</accession>
<evidence type="ECO:0000313" key="5">
    <source>
        <dbReference type="Proteomes" id="UP000650524"/>
    </source>
</evidence>
<comment type="caution">
    <text evidence="4">The sequence shown here is derived from an EMBL/GenBank/DDBJ whole genome shotgun (WGS) entry which is preliminary data.</text>
</comment>
<evidence type="ECO:0000313" key="4">
    <source>
        <dbReference type="EMBL" id="MBC8177893.1"/>
    </source>
</evidence>
<organism evidence="4 5">
    <name type="scientific">Candidatus Desulfacyla euxinica</name>
    <dbReference type="NCBI Taxonomy" id="2841693"/>
    <lineage>
        <taxon>Bacteria</taxon>
        <taxon>Deltaproteobacteria</taxon>
        <taxon>Candidatus Desulfacyla</taxon>
    </lineage>
</organism>
<dbReference type="EMBL" id="JACNJD010000242">
    <property type="protein sequence ID" value="MBC8177893.1"/>
    <property type="molecule type" value="Genomic_DNA"/>
</dbReference>